<name>A0A2W0HG53_9BACI</name>
<dbReference type="SUPFAM" id="SSF56601">
    <property type="entry name" value="beta-lactamase/transpeptidase-like"/>
    <property type="match status" value="1"/>
</dbReference>
<comment type="catalytic activity">
    <reaction evidence="6">
        <text>Preferential cleavage: (Ac)2-L-Lys-D-Ala-|-D-Ala. Also transpeptidation of peptidyl-alanyl moieties that are N-acyl substituents of D-alanine.</text>
        <dbReference type="EC" id="3.4.16.4"/>
    </reaction>
</comment>
<evidence type="ECO:0000256" key="3">
    <source>
        <dbReference type="ARBA" id="ARBA00007171"/>
    </source>
</evidence>
<dbReference type="GO" id="GO:0005886">
    <property type="term" value="C:plasma membrane"/>
    <property type="evidence" value="ECO:0007669"/>
    <property type="project" value="TreeGrafter"/>
</dbReference>
<dbReference type="InterPro" id="IPR007887">
    <property type="entry name" value="MecA_N"/>
</dbReference>
<comment type="subcellular location">
    <subcellularLocation>
        <location evidence="1">Membrane</location>
    </subcellularLocation>
</comment>
<proteinExistence type="inferred from homology"/>
<dbReference type="PANTHER" id="PTHR30627:SF25">
    <property type="entry name" value="PENICILLIN-BINDING PROTEIN 3"/>
    <property type="match status" value="1"/>
</dbReference>
<evidence type="ECO:0000259" key="7">
    <source>
        <dbReference type="Pfam" id="PF00905"/>
    </source>
</evidence>
<dbReference type="PROSITE" id="PS51257">
    <property type="entry name" value="PROKAR_LIPOPROTEIN"/>
    <property type="match status" value="1"/>
</dbReference>
<dbReference type="Gene3D" id="3.30.1390.30">
    <property type="entry name" value="Penicillin-binding protein 2a, domain 3"/>
    <property type="match status" value="1"/>
</dbReference>
<evidence type="ECO:0000256" key="4">
    <source>
        <dbReference type="ARBA" id="ARBA00012448"/>
    </source>
</evidence>
<evidence type="ECO:0000256" key="6">
    <source>
        <dbReference type="ARBA" id="ARBA00034000"/>
    </source>
</evidence>
<dbReference type="Gene3D" id="3.40.710.10">
    <property type="entry name" value="DD-peptidase/beta-lactamase superfamily"/>
    <property type="match status" value="1"/>
</dbReference>
<comment type="pathway">
    <text evidence="2">Cell wall biogenesis; peptidoglycan biosynthesis.</text>
</comment>
<dbReference type="Proteomes" id="UP000248066">
    <property type="component" value="Unassembled WGS sequence"/>
</dbReference>
<comment type="similarity">
    <text evidence="3">Belongs to the transpeptidase family.</text>
</comment>
<feature type="domain" description="NTF2-like N-terminal transpeptidase" evidence="9">
    <location>
        <begin position="35"/>
        <end position="164"/>
    </location>
</feature>
<dbReference type="InterPro" id="IPR050515">
    <property type="entry name" value="Beta-lactam/transpept"/>
</dbReference>
<organism evidence="10 11">
    <name type="scientific">Alteribacter lacisalsi</name>
    <dbReference type="NCBI Taxonomy" id="2045244"/>
    <lineage>
        <taxon>Bacteria</taxon>
        <taxon>Bacillati</taxon>
        <taxon>Bacillota</taxon>
        <taxon>Bacilli</taxon>
        <taxon>Bacillales</taxon>
        <taxon>Bacillaceae</taxon>
        <taxon>Alteribacter</taxon>
    </lineage>
</organism>
<accession>A0A2W0HG53</accession>
<evidence type="ECO:0000256" key="5">
    <source>
        <dbReference type="ARBA" id="ARBA00023136"/>
    </source>
</evidence>
<dbReference type="GO" id="GO:0071972">
    <property type="term" value="F:peptidoglycan L,D-transpeptidase activity"/>
    <property type="evidence" value="ECO:0007669"/>
    <property type="project" value="TreeGrafter"/>
</dbReference>
<dbReference type="GO" id="GO:0009002">
    <property type="term" value="F:serine-type D-Ala-D-Ala carboxypeptidase activity"/>
    <property type="evidence" value="ECO:0007669"/>
    <property type="project" value="UniProtKB-EC"/>
</dbReference>
<feature type="domain" description="Penicillin-binding protein dimerisation" evidence="8">
    <location>
        <begin position="180"/>
        <end position="344"/>
    </location>
</feature>
<evidence type="ECO:0000256" key="2">
    <source>
        <dbReference type="ARBA" id="ARBA00004752"/>
    </source>
</evidence>
<dbReference type="GO" id="GO:0071555">
    <property type="term" value="P:cell wall organization"/>
    <property type="evidence" value="ECO:0007669"/>
    <property type="project" value="TreeGrafter"/>
</dbReference>
<dbReference type="InterPro" id="IPR032710">
    <property type="entry name" value="NTF2-like_dom_sf"/>
</dbReference>
<evidence type="ECO:0000256" key="1">
    <source>
        <dbReference type="ARBA" id="ARBA00004370"/>
    </source>
</evidence>
<evidence type="ECO:0000259" key="8">
    <source>
        <dbReference type="Pfam" id="PF03717"/>
    </source>
</evidence>
<sequence length="691" mass="77252">MIHNVRKIGLSAAAVSLMFVSACSDDEESFDLKNPDSVVESYTAAWENRDGERMADELNPDDLEEVTASEIDRAFNEIGETLGISSLTVTFESQRHIWEADEEEAEGEQETEPLTSLTYPVTIEMETMLGARDYRTDVYLTRSGEDEEWLVEWQADHIFTGMQEVTDRLELVTTGATSITRGEIFDRNGEGLAVNGEYVDVGFRFDRIKNLDEEVEKAAEILAMEESELKSRATYYEDDPDWFSPVMSMPMSDPRVEELQEAEIPGLLTSVQEGGRVYPYSYAAAHLTGFLTEIRADELEEAEWEGYHTHSLTAADGLEKYYEERLRGQLGEEMTIVDENGNYRELLTSTDPQDGEEIHLTINAGLQRSLADAMGDEAGSAVVMDPATGEVLALVSRPYYDPNQSYLGTSSRERERWMSDERGVITARFAQRYVPGSVVKPLTAAIGLEEGTLDPDEIIRIEGRDWQPEGDGWGDFRVRRVEEHTEDVDLRSAMLYSDNIYFAQQALEFGADTMEEWAEAFGFGKEVGLDFHITPSQLSNDELNRETLLADTAYGQGEMLMSTVHLASLYTMFVNGGDLVYPVLDLNETAETDTAIISSGTAETILETLYAVTEDRNGTAYRSNPGHSFRLAGKTGTAQLDGAEEDEEAEGDTIGWYVSTDAEDYIVAMMIEDETGGTVVDRVNDFWSRIE</sequence>
<dbReference type="InterPro" id="IPR036138">
    <property type="entry name" value="PBP_dimer_sf"/>
</dbReference>
<dbReference type="OrthoDB" id="9766847at2"/>
<protein>
    <recommendedName>
        <fullName evidence="4">serine-type D-Ala-D-Ala carboxypeptidase</fullName>
        <ecNumber evidence="4">3.4.16.4</ecNumber>
    </recommendedName>
</protein>
<keyword evidence="11" id="KW-1185">Reference proteome</keyword>
<evidence type="ECO:0000313" key="10">
    <source>
        <dbReference type="EMBL" id="PYZ95862.1"/>
    </source>
</evidence>
<dbReference type="EMBL" id="PDOF01000003">
    <property type="protein sequence ID" value="PYZ95862.1"/>
    <property type="molecule type" value="Genomic_DNA"/>
</dbReference>
<evidence type="ECO:0000259" key="9">
    <source>
        <dbReference type="Pfam" id="PF05223"/>
    </source>
</evidence>
<dbReference type="Pfam" id="PF05223">
    <property type="entry name" value="MecA_N"/>
    <property type="match status" value="1"/>
</dbReference>
<dbReference type="EC" id="3.4.16.4" evidence="4"/>
<dbReference type="GO" id="GO:0008658">
    <property type="term" value="F:penicillin binding"/>
    <property type="evidence" value="ECO:0007669"/>
    <property type="project" value="InterPro"/>
</dbReference>
<dbReference type="RefSeq" id="WP_110521139.1">
    <property type="nucleotide sequence ID" value="NZ_PDOF01000003.1"/>
</dbReference>
<dbReference type="Pfam" id="PF00905">
    <property type="entry name" value="Transpeptidase"/>
    <property type="match status" value="1"/>
</dbReference>
<feature type="domain" description="Penicillin-binding protein transpeptidase" evidence="7">
    <location>
        <begin position="379"/>
        <end position="678"/>
    </location>
</feature>
<dbReference type="SUPFAM" id="SSF54427">
    <property type="entry name" value="NTF2-like"/>
    <property type="match status" value="1"/>
</dbReference>
<dbReference type="GO" id="GO:0046677">
    <property type="term" value="P:response to antibiotic"/>
    <property type="evidence" value="ECO:0007669"/>
    <property type="project" value="InterPro"/>
</dbReference>
<dbReference type="AlphaFoldDB" id="A0A2W0HG53"/>
<dbReference type="UniPathway" id="UPA00219"/>
<dbReference type="Gene3D" id="3.90.1310.10">
    <property type="entry name" value="Penicillin-binding protein 2a (Domain 2)"/>
    <property type="match status" value="1"/>
</dbReference>
<comment type="caution">
    <text evidence="10">The sequence shown here is derived from an EMBL/GenBank/DDBJ whole genome shotgun (WGS) entry which is preliminary data.</text>
</comment>
<dbReference type="Pfam" id="PF03717">
    <property type="entry name" value="PBP_dimer"/>
    <property type="match status" value="1"/>
</dbReference>
<dbReference type="InterPro" id="IPR012338">
    <property type="entry name" value="Beta-lactam/transpept-like"/>
</dbReference>
<gene>
    <name evidence="10" type="ORF">CR205_15880</name>
</gene>
<dbReference type="SUPFAM" id="SSF56519">
    <property type="entry name" value="Penicillin binding protein dimerisation domain"/>
    <property type="match status" value="1"/>
</dbReference>
<keyword evidence="5" id="KW-0472">Membrane</keyword>
<reference evidence="10 11" key="1">
    <citation type="submission" date="2017-10" db="EMBL/GenBank/DDBJ databases">
        <title>Bacillus sp. nov., a halophilic bacterium isolated from a Yangshapao Lake.</title>
        <authorList>
            <person name="Wang H."/>
        </authorList>
    </citation>
    <scope>NUCLEOTIDE SEQUENCE [LARGE SCALE GENOMIC DNA]</scope>
    <source>
        <strain evidence="10 11">YSP-3</strain>
    </source>
</reference>
<dbReference type="GO" id="GO:0009252">
    <property type="term" value="P:peptidoglycan biosynthetic process"/>
    <property type="evidence" value="ECO:0007669"/>
    <property type="project" value="UniProtKB-UniPathway"/>
</dbReference>
<evidence type="ECO:0000313" key="11">
    <source>
        <dbReference type="Proteomes" id="UP000248066"/>
    </source>
</evidence>
<dbReference type="Gene3D" id="3.10.450.100">
    <property type="entry name" value="NTF2-like, domain 1"/>
    <property type="match status" value="1"/>
</dbReference>
<dbReference type="InterPro" id="IPR001460">
    <property type="entry name" value="PCN-bd_Tpept"/>
</dbReference>
<dbReference type="PANTHER" id="PTHR30627">
    <property type="entry name" value="PEPTIDOGLYCAN D,D-TRANSPEPTIDASE"/>
    <property type="match status" value="1"/>
</dbReference>
<dbReference type="InterPro" id="IPR005311">
    <property type="entry name" value="PBP_dimer"/>
</dbReference>